<dbReference type="STRING" id="530584.SAMN05421630_103215"/>
<protein>
    <submittedName>
        <fullName evidence="1">DNA binding domain-containing protein, excisionase family</fullName>
    </submittedName>
</protein>
<dbReference type="Pfam" id="PF12728">
    <property type="entry name" value="HTH_17"/>
    <property type="match status" value="1"/>
</dbReference>
<dbReference type="InterPro" id="IPR041657">
    <property type="entry name" value="HTH_17"/>
</dbReference>
<dbReference type="AlphaFoldDB" id="A0A222VIU4"/>
<dbReference type="InterPro" id="IPR009061">
    <property type="entry name" value="DNA-bd_dom_put_sf"/>
</dbReference>
<sequence>MTSAGAGPDRPAPVFYNVAEAADLLRLDQSTLYRHLRSGRFPAVKIGGRYVVPRVVLERLITDVLAVGTCLDIADWAERSGFAGGAA</sequence>
<dbReference type="KEGG" id="pmad:BAY61_01315"/>
<accession>A0A222VIU4</accession>
<keyword evidence="2" id="KW-1185">Reference proteome</keyword>
<reference evidence="1 2" key="1">
    <citation type="submission" date="2016-10" db="EMBL/GenBank/DDBJ databases">
        <authorList>
            <person name="de Groot N.N."/>
        </authorList>
    </citation>
    <scope>NUCLEOTIDE SEQUENCE [LARGE SCALE GENOMIC DNA]</scope>
    <source>
        <strain evidence="1 2">CGMCC 4.5506</strain>
    </source>
</reference>
<dbReference type="OrthoDB" id="3389529at2"/>
<dbReference type="NCBIfam" id="TIGR01764">
    <property type="entry name" value="excise"/>
    <property type="match status" value="1"/>
</dbReference>
<evidence type="ECO:0000313" key="2">
    <source>
        <dbReference type="Proteomes" id="UP000199494"/>
    </source>
</evidence>
<dbReference type="SUPFAM" id="SSF46955">
    <property type="entry name" value="Putative DNA-binding domain"/>
    <property type="match status" value="1"/>
</dbReference>
<dbReference type="GO" id="GO:0003677">
    <property type="term" value="F:DNA binding"/>
    <property type="evidence" value="ECO:0007669"/>
    <property type="project" value="InterPro"/>
</dbReference>
<gene>
    <name evidence="1" type="ORF">SAMN05421630_103215</name>
</gene>
<dbReference type="Proteomes" id="UP000199494">
    <property type="component" value="Unassembled WGS sequence"/>
</dbReference>
<evidence type="ECO:0000313" key="1">
    <source>
        <dbReference type="EMBL" id="SDC69160.1"/>
    </source>
</evidence>
<proteinExistence type="predicted"/>
<name>A0A222VIU4_9PSEU</name>
<dbReference type="InterPro" id="IPR010093">
    <property type="entry name" value="SinI_DNA-bd"/>
</dbReference>
<dbReference type="EMBL" id="FMZE01000003">
    <property type="protein sequence ID" value="SDC69160.1"/>
    <property type="molecule type" value="Genomic_DNA"/>
</dbReference>
<organism evidence="1 2">
    <name type="scientific">Prauserella marina</name>
    <dbReference type="NCBI Taxonomy" id="530584"/>
    <lineage>
        <taxon>Bacteria</taxon>
        <taxon>Bacillati</taxon>
        <taxon>Actinomycetota</taxon>
        <taxon>Actinomycetes</taxon>
        <taxon>Pseudonocardiales</taxon>
        <taxon>Pseudonocardiaceae</taxon>
        <taxon>Prauserella</taxon>
    </lineage>
</organism>
<dbReference type="RefSeq" id="WP_091801465.1">
    <property type="nucleotide sequence ID" value="NZ_CP016353.1"/>
</dbReference>